<accession>A0AAD4GPU9</accession>
<dbReference type="PANTHER" id="PTHR43639:SF5">
    <property type="entry name" value="OXIDOREDUCTASE, SHORT-CHAIN DEHYDROGENASE_REDUCTASE FAMILY (AFU_ORTHOLOGUE AFUA_6G09140)"/>
    <property type="match status" value="1"/>
</dbReference>
<dbReference type="InterPro" id="IPR002347">
    <property type="entry name" value="SDR_fam"/>
</dbReference>
<dbReference type="Gene3D" id="3.40.50.720">
    <property type="entry name" value="NAD(P)-binding Rossmann-like Domain"/>
    <property type="match status" value="1"/>
</dbReference>
<keyword evidence="4" id="KW-1185">Reference proteome</keyword>
<dbReference type="NCBIfam" id="NF005559">
    <property type="entry name" value="PRK07231.1"/>
    <property type="match status" value="1"/>
</dbReference>
<dbReference type="AlphaFoldDB" id="A0AAD4GPU9"/>
<sequence length="261" mass="28146">MTDPTPTPITSQRLQGKMALVTGGAMGFGKAIVAKLIAEGARVLVLDIIEPSPDDSHGDFSKSITYFRGDVTSPGDWQEALERVLSVYGHLDIVVNNAGILHKAQPSIELSDEDWERVFRVNVKQIYLSTKTIIPYFLKERRPGHFINTSSMSGARPRPNLVWYGASKGAINTATKGLAIEWAPHNIRVNAVCPSVGDTAMMPLFLGHDSSAEAHAKMLSSIPLGRVCQPTDVANTVAFLASDEATYLTGVCLEVDGGRGI</sequence>
<evidence type="ECO:0000313" key="4">
    <source>
        <dbReference type="Proteomes" id="UP001194746"/>
    </source>
</evidence>
<evidence type="ECO:0000256" key="2">
    <source>
        <dbReference type="ARBA" id="ARBA00023002"/>
    </source>
</evidence>
<evidence type="ECO:0000313" key="3">
    <source>
        <dbReference type="EMBL" id="KAF9884831.1"/>
    </source>
</evidence>
<dbReference type="InterPro" id="IPR036291">
    <property type="entry name" value="NAD(P)-bd_dom_sf"/>
</dbReference>
<reference evidence="3" key="2">
    <citation type="submission" date="2020-02" db="EMBL/GenBank/DDBJ databases">
        <authorList>
            <person name="Gilchrist C.L.M."/>
            <person name="Chooi Y.-H."/>
        </authorList>
    </citation>
    <scope>NUCLEOTIDE SEQUENCE</scope>
    <source>
        <strain evidence="3">MST-FP2251</strain>
    </source>
</reference>
<name>A0AAD4GPU9_ASPNN</name>
<dbReference type="Pfam" id="PF13561">
    <property type="entry name" value="adh_short_C2"/>
    <property type="match status" value="1"/>
</dbReference>
<dbReference type="PANTHER" id="PTHR43639">
    <property type="entry name" value="OXIDOREDUCTASE, SHORT-CHAIN DEHYDROGENASE/REDUCTASE FAMILY (AFU_ORTHOLOGUE AFUA_5G02870)"/>
    <property type="match status" value="1"/>
</dbReference>
<protein>
    <submittedName>
        <fullName evidence="3">Uncharacterized protein</fullName>
    </submittedName>
</protein>
<dbReference type="PRINTS" id="PR00080">
    <property type="entry name" value="SDRFAMILY"/>
</dbReference>
<dbReference type="GO" id="GO:0016491">
    <property type="term" value="F:oxidoreductase activity"/>
    <property type="evidence" value="ECO:0007669"/>
    <property type="project" value="UniProtKB-KW"/>
</dbReference>
<dbReference type="EMBL" id="VCAU01000110">
    <property type="protein sequence ID" value="KAF9884831.1"/>
    <property type="molecule type" value="Genomic_DNA"/>
</dbReference>
<keyword evidence="1" id="KW-0521">NADP</keyword>
<organism evidence="3 4">
    <name type="scientific">Aspergillus nanangensis</name>
    <dbReference type="NCBI Taxonomy" id="2582783"/>
    <lineage>
        <taxon>Eukaryota</taxon>
        <taxon>Fungi</taxon>
        <taxon>Dikarya</taxon>
        <taxon>Ascomycota</taxon>
        <taxon>Pezizomycotina</taxon>
        <taxon>Eurotiomycetes</taxon>
        <taxon>Eurotiomycetidae</taxon>
        <taxon>Eurotiales</taxon>
        <taxon>Aspergillaceae</taxon>
        <taxon>Aspergillus</taxon>
        <taxon>Aspergillus subgen. Circumdati</taxon>
    </lineage>
</organism>
<keyword evidence="2" id="KW-0560">Oxidoreductase</keyword>
<gene>
    <name evidence="3" type="ORF">FE257_001174</name>
</gene>
<dbReference type="FunFam" id="3.40.50.720:FF:000084">
    <property type="entry name" value="Short-chain dehydrogenase reductase"/>
    <property type="match status" value="1"/>
</dbReference>
<reference evidence="3" key="1">
    <citation type="journal article" date="2019" name="Beilstein J. Org. Chem.">
        <title>Nanangenines: drimane sesquiterpenoids as the dominant metabolite cohort of a novel Australian fungus, Aspergillus nanangensis.</title>
        <authorList>
            <person name="Lacey H.J."/>
            <person name="Gilchrist C.L.M."/>
            <person name="Crombie A."/>
            <person name="Kalaitzis J.A."/>
            <person name="Vuong D."/>
            <person name="Rutledge P.J."/>
            <person name="Turner P."/>
            <person name="Pitt J.I."/>
            <person name="Lacey E."/>
            <person name="Chooi Y.H."/>
            <person name="Piggott A.M."/>
        </authorList>
    </citation>
    <scope>NUCLEOTIDE SEQUENCE</scope>
    <source>
        <strain evidence="3">MST-FP2251</strain>
    </source>
</reference>
<dbReference type="PRINTS" id="PR00081">
    <property type="entry name" value="GDHRDH"/>
</dbReference>
<comment type="caution">
    <text evidence="3">The sequence shown here is derived from an EMBL/GenBank/DDBJ whole genome shotgun (WGS) entry which is preliminary data.</text>
</comment>
<dbReference type="Proteomes" id="UP001194746">
    <property type="component" value="Unassembled WGS sequence"/>
</dbReference>
<dbReference type="SUPFAM" id="SSF51735">
    <property type="entry name" value="NAD(P)-binding Rossmann-fold domains"/>
    <property type="match status" value="1"/>
</dbReference>
<proteinExistence type="predicted"/>
<evidence type="ECO:0000256" key="1">
    <source>
        <dbReference type="ARBA" id="ARBA00022857"/>
    </source>
</evidence>